<dbReference type="InterPro" id="IPR017850">
    <property type="entry name" value="Alkaline_phosphatase_core_sf"/>
</dbReference>
<gene>
    <name evidence="2" type="ORF">J2753_000083</name>
</gene>
<feature type="compositionally biased region" description="Polar residues" evidence="1">
    <location>
        <begin position="292"/>
        <end position="306"/>
    </location>
</feature>
<dbReference type="SUPFAM" id="SSF53649">
    <property type="entry name" value="Alkaline phosphatase-like"/>
    <property type="match status" value="1"/>
</dbReference>
<keyword evidence="3" id="KW-1185">Reference proteome</keyword>
<accession>A0A8T4GT85</accession>
<proteinExistence type="predicted"/>
<evidence type="ECO:0000256" key="1">
    <source>
        <dbReference type="SAM" id="MobiDB-lite"/>
    </source>
</evidence>
<feature type="region of interest" description="Disordered" evidence="1">
    <location>
        <begin position="287"/>
        <end position="306"/>
    </location>
</feature>
<evidence type="ECO:0008006" key="4">
    <source>
        <dbReference type="Google" id="ProtNLM"/>
    </source>
</evidence>
<reference evidence="2" key="1">
    <citation type="submission" date="2021-03" db="EMBL/GenBank/DDBJ databases">
        <title>Genomic Encyclopedia of Type Strains, Phase IV (KMG-IV): sequencing the most valuable type-strain genomes for metagenomic binning, comparative biology and taxonomic classification.</title>
        <authorList>
            <person name="Goeker M."/>
        </authorList>
    </citation>
    <scope>NUCLEOTIDE SEQUENCE</scope>
    <source>
        <strain evidence="2">DSM 26232</strain>
    </source>
</reference>
<dbReference type="EMBL" id="JAGGLC010000001">
    <property type="protein sequence ID" value="MBP1985610.1"/>
    <property type="molecule type" value="Genomic_DNA"/>
</dbReference>
<dbReference type="AlphaFoldDB" id="A0A8T4GT85"/>
<dbReference type="RefSeq" id="WP_245334402.1">
    <property type="nucleotide sequence ID" value="NZ_JAGGLC010000001.1"/>
</dbReference>
<comment type="caution">
    <text evidence="2">The sequence shown here is derived from an EMBL/GenBank/DDBJ whole genome shotgun (WGS) entry which is preliminary data.</text>
</comment>
<protein>
    <recommendedName>
        <fullName evidence="4">Sulfatase</fullName>
    </recommendedName>
</protein>
<dbReference type="Gene3D" id="3.40.720.10">
    <property type="entry name" value="Alkaline Phosphatase, subunit A"/>
    <property type="match status" value="1"/>
</dbReference>
<evidence type="ECO:0000313" key="2">
    <source>
        <dbReference type="EMBL" id="MBP1985610.1"/>
    </source>
</evidence>
<organism evidence="2 3">
    <name type="scientific">Halolamina salifodinae</name>
    <dbReference type="NCBI Taxonomy" id="1202767"/>
    <lineage>
        <taxon>Archaea</taxon>
        <taxon>Methanobacteriati</taxon>
        <taxon>Methanobacteriota</taxon>
        <taxon>Stenosarchaea group</taxon>
        <taxon>Halobacteria</taxon>
        <taxon>Halobacteriales</taxon>
        <taxon>Haloferacaceae</taxon>
    </lineage>
</organism>
<evidence type="ECO:0000313" key="3">
    <source>
        <dbReference type="Proteomes" id="UP000823736"/>
    </source>
</evidence>
<name>A0A8T4GT85_9EURY</name>
<sequence>MIYKLRRAVDIYREQGASVVVSKALRYLPIEVDNIFYRLRQDSPTKVMEENWDTLIILDACRYDLFEEINYLDGDLEHRTSLGSTSEEFLERNFTGEEYYDTVYVNANPYIPYLDLDQGRFHAVINLLQEWDDELQTVHPQTVVDAAREAHREYPNKRLIIHFMQPHVPFIGELGQDIQTKGWGPDLGDSSLTGDTIWQRLRLQDITRDKEITRVWEAYEENLGIALKHVEELLPDLDGDTVITADHGNLVGERLGPIPTERKFGHPLGVYHPALVKVPWFRIPGENDREVSSSPPQKAQTSSNEIVDQRLEALGYK</sequence>
<dbReference type="Proteomes" id="UP000823736">
    <property type="component" value="Unassembled WGS sequence"/>
</dbReference>